<evidence type="ECO:0000259" key="7">
    <source>
        <dbReference type="PROSITE" id="PS50112"/>
    </source>
</evidence>
<evidence type="ECO:0000256" key="3">
    <source>
        <dbReference type="ARBA" id="ARBA00029447"/>
    </source>
</evidence>
<comment type="similarity">
    <text evidence="3">Belongs to the methyl-accepting chemotaxis (MCP) protein family.</text>
</comment>
<evidence type="ECO:0000313" key="10">
    <source>
        <dbReference type="EMBL" id="GCL65916.1"/>
    </source>
</evidence>
<dbReference type="Pfam" id="PF08448">
    <property type="entry name" value="PAS_4"/>
    <property type="match status" value="1"/>
</dbReference>
<dbReference type="InterPro" id="IPR000014">
    <property type="entry name" value="PAS"/>
</dbReference>
<dbReference type="InterPro" id="IPR001610">
    <property type="entry name" value="PAC"/>
</dbReference>
<sequence>MSTIDILFGRQTSRLADWSAQAIERLHAGGPGADLAPEAFSGSARTAAQMLQHWQTLALQQRDALAHQQLALQGFLVAEFDSRGSLLSANERLCQLLGWSAADLGGRLATQLLAPADRDAAEQRTWWDRLAAGKADSGTYLATGRDGRECWLQGGCTPLPAAAGKPARVQLVAIDTTALRQQAADLQGQVGAIGKSQAVISFDLKGQVLEANENFCRTLGYTLDEIRGRHHSLFCDPVYRDSADYRAFWERLAAGQFDAGQYKRIGKGGREVWIQATYNPILDAQGRPFKVVKFATDITATKLRSADLEGQNAAIGKSQAVIEFDLKGNVLSANENFCKTVGYTADEVKGRHHSMFMANGEADSPEYRRFWERLGAGEYETGQFRRAGKGGREIWIQASYNPIFDMNGRPFKVVKYATDITERTIAAREFESELQRVVGAACAGDFSERFNVDNKTGFFREVAGRTNELVGTVDSALTDMKDSLGAMAEGDLTRTLDRPQPGLFEELRTALNDTLARLRQIINDVRGNADALASAATQISGTSQSLSQGATEQAASVEETSAAVEQMTASISQNADNAKVTDGMARKAAGEARDGGDAVGETVGAMKSIAQKIGIIDDIAYQTNLLALNAAIEAARAGEHGKGFAVVAAEVRKLAERSQVAAQEIGALATGSVKTAERAGGLLAEIVPAIKKTSDLVQEITAASDEQSTGVSQINTAMSQLTQLTQQNAAGSEELAATAEEMTAQAEKLRVLMGFFQTGSAEAGRSSAPPLREPQRSHRHAPAAAMADDGKFRRQRSSMAR</sequence>
<keyword evidence="2" id="KW-0145">Chemotaxis</keyword>
<dbReference type="PROSITE" id="PS50113">
    <property type="entry name" value="PAC"/>
    <property type="match status" value="2"/>
</dbReference>
<dbReference type="InterPro" id="IPR004090">
    <property type="entry name" value="Chemotax_Me-accpt_rcpt"/>
</dbReference>
<evidence type="ECO:0000313" key="11">
    <source>
        <dbReference type="Proteomes" id="UP000301751"/>
    </source>
</evidence>
<dbReference type="CDD" id="cd00130">
    <property type="entry name" value="PAS"/>
    <property type="match status" value="3"/>
</dbReference>
<protein>
    <submittedName>
        <fullName evidence="10">Methyl-accepting chemotaxis protein</fullName>
    </submittedName>
</protein>
<organism evidence="10 11">
    <name type="scientific">Pseudaquabacterium pictum</name>
    <dbReference type="NCBI Taxonomy" id="2315236"/>
    <lineage>
        <taxon>Bacteria</taxon>
        <taxon>Pseudomonadati</taxon>
        <taxon>Pseudomonadota</taxon>
        <taxon>Betaproteobacteria</taxon>
        <taxon>Burkholderiales</taxon>
        <taxon>Sphaerotilaceae</taxon>
        <taxon>Pseudaquabacterium</taxon>
    </lineage>
</organism>
<dbReference type="InterPro" id="IPR013656">
    <property type="entry name" value="PAS_4"/>
</dbReference>
<dbReference type="InterPro" id="IPR000700">
    <property type="entry name" value="PAS-assoc_C"/>
</dbReference>
<dbReference type="PROSITE" id="PS50111">
    <property type="entry name" value="CHEMOTAXIS_TRANSDUC_2"/>
    <property type="match status" value="1"/>
</dbReference>
<evidence type="ECO:0000259" key="9">
    <source>
        <dbReference type="PROSITE" id="PS50885"/>
    </source>
</evidence>
<dbReference type="EMBL" id="BJCL01000021">
    <property type="protein sequence ID" value="GCL65916.1"/>
    <property type="molecule type" value="Genomic_DNA"/>
</dbReference>
<evidence type="ECO:0000256" key="5">
    <source>
        <dbReference type="SAM" id="MobiDB-lite"/>
    </source>
</evidence>
<dbReference type="RefSeq" id="WP_137735614.1">
    <property type="nucleotide sequence ID" value="NZ_BJCL01000021.1"/>
</dbReference>
<dbReference type="GO" id="GO:0005886">
    <property type="term" value="C:plasma membrane"/>
    <property type="evidence" value="ECO:0007669"/>
    <property type="project" value="TreeGrafter"/>
</dbReference>
<dbReference type="PRINTS" id="PR00260">
    <property type="entry name" value="CHEMTRNSDUCR"/>
</dbReference>
<dbReference type="SMART" id="SM00283">
    <property type="entry name" value="MA"/>
    <property type="match status" value="1"/>
</dbReference>
<dbReference type="InterPro" id="IPR051310">
    <property type="entry name" value="MCP_chemotaxis"/>
</dbReference>
<dbReference type="InterPro" id="IPR003660">
    <property type="entry name" value="HAMP_dom"/>
</dbReference>
<feature type="domain" description="PAS" evidence="7">
    <location>
        <begin position="81"/>
        <end position="134"/>
    </location>
</feature>
<dbReference type="SMART" id="SM00086">
    <property type="entry name" value="PAC"/>
    <property type="match status" value="3"/>
</dbReference>
<dbReference type="CDD" id="cd11386">
    <property type="entry name" value="MCP_signal"/>
    <property type="match status" value="1"/>
</dbReference>
<dbReference type="GO" id="GO:0006935">
    <property type="term" value="P:chemotaxis"/>
    <property type="evidence" value="ECO:0007669"/>
    <property type="project" value="UniProtKB-KW"/>
</dbReference>
<dbReference type="PANTHER" id="PTHR43531">
    <property type="entry name" value="PROTEIN ICFG"/>
    <property type="match status" value="1"/>
</dbReference>
<dbReference type="InterPro" id="IPR035965">
    <property type="entry name" value="PAS-like_dom_sf"/>
</dbReference>
<gene>
    <name evidence="10" type="ORF">AQPW35_49970</name>
</gene>
<dbReference type="PROSITE" id="PS50112">
    <property type="entry name" value="PAS"/>
    <property type="match status" value="3"/>
</dbReference>
<feature type="domain" description="PAC" evidence="8">
    <location>
        <begin position="258"/>
        <end position="310"/>
    </location>
</feature>
<dbReference type="Gene3D" id="3.30.450.20">
    <property type="entry name" value="PAS domain"/>
    <property type="match status" value="3"/>
</dbReference>
<evidence type="ECO:0000259" key="6">
    <source>
        <dbReference type="PROSITE" id="PS50111"/>
    </source>
</evidence>
<dbReference type="OrthoDB" id="9765776at2"/>
<feature type="domain" description="PAS" evidence="7">
    <location>
        <begin position="321"/>
        <end position="351"/>
    </location>
</feature>
<evidence type="ECO:0000256" key="2">
    <source>
        <dbReference type="ARBA" id="ARBA00022500"/>
    </source>
</evidence>
<feature type="domain" description="PAC" evidence="8">
    <location>
        <begin position="380"/>
        <end position="432"/>
    </location>
</feature>
<accession>A0A480AYB9</accession>
<evidence type="ECO:0000259" key="8">
    <source>
        <dbReference type="PROSITE" id="PS50113"/>
    </source>
</evidence>
<dbReference type="GO" id="GO:0004888">
    <property type="term" value="F:transmembrane signaling receptor activity"/>
    <property type="evidence" value="ECO:0007669"/>
    <property type="project" value="InterPro"/>
</dbReference>
<comment type="caution">
    <text evidence="10">The sequence shown here is derived from an EMBL/GenBank/DDBJ whole genome shotgun (WGS) entry which is preliminary data.</text>
</comment>
<dbReference type="Gene3D" id="1.10.287.950">
    <property type="entry name" value="Methyl-accepting chemotaxis protein"/>
    <property type="match status" value="1"/>
</dbReference>
<keyword evidence="4" id="KW-0807">Transducer</keyword>
<dbReference type="AlphaFoldDB" id="A0A480AYB9"/>
<dbReference type="SUPFAM" id="SSF58104">
    <property type="entry name" value="Methyl-accepting chemotaxis protein (MCP) signaling domain"/>
    <property type="match status" value="1"/>
</dbReference>
<reference evidence="11" key="1">
    <citation type="submission" date="2019-03" db="EMBL/GenBank/DDBJ databases">
        <title>Aquabacterium pictum sp.nov., the first bacteriochlorophyll a-containing freshwater bacterium in the genus Aquabacterium of the class Betaproteobacteria.</title>
        <authorList>
            <person name="Hirose S."/>
            <person name="Tank M."/>
            <person name="Hara E."/>
            <person name="Tamaki H."/>
            <person name="Takaichi S."/>
            <person name="Haruta S."/>
            <person name="Hanada S."/>
        </authorList>
    </citation>
    <scope>NUCLEOTIDE SEQUENCE [LARGE SCALE GENOMIC DNA]</scope>
    <source>
        <strain evidence="11">W35</strain>
    </source>
</reference>
<evidence type="ECO:0000256" key="4">
    <source>
        <dbReference type="PROSITE-ProRule" id="PRU00284"/>
    </source>
</evidence>
<proteinExistence type="inferred from homology"/>
<name>A0A480AYB9_9BURK</name>
<dbReference type="PROSITE" id="PS50885">
    <property type="entry name" value="HAMP"/>
    <property type="match status" value="1"/>
</dbReference>
<dbReference type="SMART" id="SM00091">
    <property type="entry name" value="PAS"/>
    <property type="match status" value="3"/>
</dbReference>
<dbReference type="SUPFAM" id="SSF55785">
    <property type="entry name" value="PYP-like sensor domain (PAS domain)"/>
    <property type="match status" value="3"/>
</dbReference>
<feature type="domain" description="Methyl-accepting transducer" evidence="6">
    <location>
        <begin position="528"/>
        <end position="743"/>
    </location>
</feature>
<feature type="domain" description="HAMP" evidence="9">
    <location>
        <begin position="471"/>
        <end position="523"/>
    </location>
</feature>
<keyword evidence="11" id="KW-1185">Reference proteome</keyword>
<dbReference type="NCBIfam" id="TIGR00229">
    <property type="entry name" value="sensory_box"/>
    <property type="match status" value="3"/>
</dbReference>
<dbReference type="InterPro" id="IPR013655">
    <property type="entry name" value="PAS_fold_3"/>
</dbReference>
<feature type="region of interest" description="Disordered" evidence="5">
    <location>
        <begin position="760"/>
        <end position="801"/>
    </location>
</feature>
<dbReference type="PANTHER" id="PTHR43531:SF11">
    <property type="entry name" value="METHYL-ACCEPTING CHEMOTAXIS PROTEIN 3"/>
    <property type="match status" value="1"/>
</dbReference>
<dbReference type="Pfam" id="PF08447">
    <property type="entry name" value="PAS_3"/>
    <property type="match status" value="2"/>
</dbReference>
<evidence type="ECO:0000256" key="1">
    <source>
        <dbReference type="ARBA" id="ARBA00004370"/>
    </source>
</evidence>
<dbReference type="GO" id="GO:0007165">
    <property type="term" value="P:signal transduction"/>
    <property type="evidence" value="ECO:0007669"/>
    <property type="project" value="UniProtKB-KW"/>
</dbReference>
<dbReference type="Proteomes" id="UP000301751">
    <property type="component" value="Unassembled WGS sequence"/>
</dbReference>
<dbReference type="InterPro" id="IPR004089">
    <property type="entry name" value="MCPsignal_dom"/>
</dbReference>
<dbReference type="FunFam" id="1.10.287.950:FF:000001">
    <property type="entry name" value="Methyl-accepting chemotaxis sensory transducer"/>
    <property type="match status" value="1"/>
</dbReference>
<comment type="subcellular location">
    <subcellularLocation>
        <location evidence="1">Membrane</location>
    </subcellularLocation>
</comment>
<dbReference type="Pfam" id="PF00015">
    <property type="entry name" value="MCPsignal"/>
    <property type="match status" value="1"/>
</dbReference>
<feature type="domain" description="PAS" evidence="7">
    <location>
        <begin position="199"/>
        <end position="229"/>
    </location>
</feature>